<evidence type="ECO:0000259" key="13">
    <source>
        <dbReference type="SMART" id="SM00934"/>
    </source>
</evidence>
<feature type="binding site" evidence="9 11">
    <location>
        <position position="10"/>
    </location>
    <ligand>
        <name>substrate</name>
    </ligand>
</feature>
<feature type="binding site" evidence="9 11">
    <location>
        <position position="119"/>
    </location>
    <ligand>
        <name>substrate</name>
    </ligand>
</feature>
<dbReference type="SMART" id="SM00934">
    <property type="entry name" value="OMPdecase"/>
    <property type="match status" value="1"/>
</dbReference>
<dbReference type="GO" id="GO:0044205">
    <property type="term" value="P:'de novo' UMP biosynthetic process"/>
    <property type="evidence" value="ECO:0007669"/>
    <property type="project" value="UniProtKB-UniRule"/>
</dbReference>
<evidence type="ECO:0000313" key="14">
    <source>
        <dbReference type="EMBL" id="KTD63969.1"/>
    </source>
</evidence>
<dbReference type="PROSITE" id="PS00156">
    <property type="entry name" value="OMPDECASE"/>
    <property type="match status" value="1"/>
</dbReference>
<dbReference type="NCBIfam" id="TIGR01740">
    <property type="entry name" value="pyrF"/>
    <property type="match status" value="1"/>
</dbReference>
<dbReference type="GO" id="GO:0004590">
    <property type="term" value="F:orotidine-5'-phosphate decarboxylase activity"/>
    <property type="evidence" value="ECO:0007669"/>
    <property type="project" value="UniProtKB-UniRule"/>
</dbReference>
<protein>
    <recommendedName>
        <fullName evidence="9">Orotidine 5'-phosphate decarboxylase</fullName>
        <ecNumber evidence="9">4.1.1.23</ecNumber>
    </recommendedName>
    <alternativeName>
        <fullName evidence="9">OMP decarboxylase</fullName>
        <shortName evidence="9">OMPDCase</shortName>
        <shortName evidence="9">OMPdecase</shortName>
    </alternativeName>
</protein>
<feature type="binding site" evidence="9 11">
    <location>
        <position position="209"/>
    </location>
    <ligand>
        <name>substrate</name>
    </ligand>
</feature>
<dbReference type="InterPro" id="IPR018089">
    <property type="entry name" value="OMPdecase_AS"/>
</dbReference>
<dbReference type="InterPro" id="IPR014732">
    <property type="entry name" value="OMPdecase"/>
</dbReference>
<dbReference type="GO" id="GO:0005829">
    <property type="term" value="C:cytosol"/>
    <property type="evidence" value="ECO:0007669"/>
    <property type="project" value="TreeGrafter"/>
</dbReference>
<dbReference type="SUPFAM" id="SSF51366">
    <property type="entry name" value="Ribulose-phoshate binding barrel"/>
    <property type="match status" value="1"/>
</dbReference>
<feature type="active site" description="For OMPdecase activity" evidence="10">
    <location>
        <position position="61"/>
    </location>
</feature>
<evidence type="ECO:0000313" key="15">
    <source>
        <dbReference type="Proteomes" id="UP000054877"/>
    </source>
</evidence>
<evidence type="ECO:0000256" key="8">
    <source>
        <dbReference type="ARBA" id="ARBA00061012"/>
    </source>
</evidence>
<evidence type="ECO:0000256" key="1">
    <source>
        <dbReference type="ARBA" id="ARBA00002356"/>
    </source>
</evidence>
<feature type="active site" description="Proton donor" evidence="9">
    <location>
        <position position="61"/>
    </location>
</feature>
<organism evidence="14 15">
    <name type="scientific">Legionella spiritensis</name>
    <dbReference type="NCBI Taxonomy" id="452"/>
    <lineage>
        <taxon>Bacteria</taxon>
        <taxon>Pseudomonadati</taxon>
        <taxon>Pseudomonadota</taxon>
        <taxon>Gammaproteobacteria</taxon>
        <taxon>Legionellales</taxon>
        <taxon>Legionellaceae</taxon>
        <taxon>Legionella</taxon>
    </lineage>
</organism>
<dbReference type="GO" id="GO:0006207">
    <property type="term" value="P:'de novo' pyrimidine nucleobase biosynthetic process"/>
    <property type="evidence" value="ECO:0007669"/>
    <property type="project" value="InterPro"/>
</dbReference>
<evidence type="ECO:0000256" key="7">
    <source>
        <dbReference type="ARBA" id="ARBA00049157"/>
    </source>
</evidence>
<comment type="subunit">
    <text evidence="3 9">Homodimer.</text>
</comment>
<dbReference type="EMBL" id="LNYX01000014">
    <property type="protein sequence ID" value="KTD63969.1"/>
    <property type="molecule type" value="Genomic_DNA"/>
</dbReference>
<keyword evidence="5 9" id="KW-0665">Pyrimidine biosynthesis</keyword>
<evidence type="ECO:0000256" key="10">
    <source>
        <dbReference type="PIRSR" id="PIRSR614732-1"/>
    </source>
</evidence>
<feature type="binding site" evidence="9 11">
    <location>
        <position position="189"/>
    </location>
    <ligand>
        <name>substrate</name>
    </ligand>
</feature>
<dbReference type="CDD" id="cd04725">
    <property type="entry name" value="OMP_decarboxylase_like"/>
    <property type="match status" value="1"/>
</dbReference>
<comment type="similarity">
    <text evidence="8 9">Belongs to the OMP decarboxylase family. Type 1 subfamily.</text>
</comment>
<evidence type="ECO:0000256" key="6">
    <source>
        <dbReference type="ARBA" id="ARBA00023239"/>
    </source>
</evidence>
<dbReference type="InterPro" id="IPR047596">
    <property type="entry name" value="OMPdecase_bac"/>
</dbReference>
<dbReference type="Proteomes" id="UP000054877">
    <property type="component" value="Unassembled WGS sequence"/>
</dbReference>
<dbReference type="PANTHER" id="PTHR32119">
    <property type="entry name" value="OROTIDINE 5'-PHOSPHATE DECARBOXYLASE"/>
    <property type="match status" value="1"/>
</dbReference>
<feature type="active site" description="For OMPdecase activity" evidence="10">
    <location>
        <position position="64"/>
    </location>
</feature>
<feature type="binding site" evidence="9 11">
    <location>
        <position position="180"/>
    </location>
    <ligand>
        <name>substrate</name>
    </ligand>
</feature>
<dbReference type="HAMAP" id="MF_01200_B">
    <property type="entry name" value="OMPdecase_type1_B"/>
    <property type="match status" value="1"/>
</dbReference>
<name>A0A0W0Z4D8_LEGSP</name>
<keyword evidence="15" id="KW-1185">Reference proteome</keyword>
<dbReference type="Pfam" id="PF00215">
    <property type="entry name" value="OMPdecase"/>
    <property type="match status" value="1"/>
</dbReference>
<keyword evidence="4 9" id="KW-0210">Decarboxylase</keyword>
<dbReference type="OrthoDB" id="9806203at2"/>
<feature type="domain" description="Orotidine 5'-phosphate decarboxylase" evidence="13">
    <location>
        <begin position="4"/>
        <end position="225"/>
    </location>
</feature>
<gene>
    <name evidence="9 14" type="primary">pyrF</name>
    <name evidence="14" type="ORF">Lspi_1488</name>
</gene>
<evidence type="ECO:0000256" key="5">
    <source>
        <dbReference type="ARBA" id="ARBA00022975"/>
    </source>
</evidence>
<dbReference type="STRING" id="452.Lspi_1488"/>
<dbReference type="InterPro" id="IPR001754">
    <property type="entry name" value="OMPdeCOase_dom"/>
</dbReference>
<dbReference type="InterPro" id="IPR011060">
    <property type="entry name" value="RibuloseP-bd_barrel"/>
</dbReference>
<evidence type="ECO:0000256" key="9">
    <source>
        <dbReference type="HAMAP-Rule" id="MF_01200"/>
    </source>
</evidence>
<dbReference type="PANTHER" id="PTHR32119:SF2">
    <property type="entry name" value="OROTIDINE 5'-PHOSPHATE DECARBOXYLASE"/>
    <property type="match status" value="1"/>
</dbReference>
<dbReference type="FunFam" id="3.20.20.70:FF:000015">
    <property type="entry name" value="Orotidine 5'-phosphate decarboxylase"/>
    <property type="match status" value="1"/>
</dbReference>
<proteinExistence type="inferred from homology"/>
<comment type="catalytic activity">
    <reaction evidence="7 9 12">
        <text>orotidine 5'-phosphate + H(+) = UMP + CO2</text>
        <dbReference type="Rhea" id="RHEA:11596"/>
        <dbReference type="ChEBI" id="CHEBI:15378"/>
        <dbReference type="ChEBI" id="CHEBI:16526"/>
        <dbReference type="ChEBI" id="CHEBI:57538"/>
        <dbReference type="ChEBI" id="CHEBI:57865"/>
        <dbReference type="EC" id="4.1.1.23"/>
    </reaction>
</comment>
<evidence type="ECO:0000256" key="4">
    <source>
        <dbReference type="ARBA" id="ARBA00022793"/>
    </source>
</evidence>
<dbReference type="NCBIfam" id="NF001273">
    <property type="entry name" value="PRK00230.1"/>
    <property type="match status" value="1"/>
</dbReference>
<dbReference type="InterPro" id="IPR013785">
    <property type="entry name" value="Aldolase_TIM"/>
</dbReference>
<feature type="active site" description="For OMPdecase activity" evidence="10">
    <location>
        <position position="59"/>
    </location>
</feature>
<evidence type="ECO:0000256" key="3">
    <source>
        <dbReference type="ARBA" id="ARBA00011738"/>
    </source>
</evidence>
<keyword evidence="6 9" id="KW-0456">Lyase</keyword>
<evidence type="ECO:0000256" key="11">
    <source>
        <dbReference type="PIRSR" id="PIRSR614732-2"/>
    </source>
</evidence>
<sequence length="232" mass="24888">MTIKLIVALDFNNEVEAMRLVSQLDPAQCALKVGSEMFTLLGTGFVKKLITDRYKLFLDLKFHDIPNTVARACKVAADLGVWMVNVHASGGLAMMRGARNAIDEYGQDRPLLIAVTVLTSMSSHQLPEIGVAASLPDQVERLARLTHLAGLDGVVCSALEAPIIKKTGGKNFLTVTPGIRLPGDAADDQSRIVTPKDAIMMGSDYLVVGRPVTKAHDPAAVVQTILASLEDE</sequence>
<dbReference type="AlphaFoldDB" id="A0A0W0Z4D8"/>
<comment type="function">
    <text evidence="1 9">Catalyzes the decarboxylation of orotidine 5'-monophosphate (OMP) to uridine 5'-monophosphate (UMP).</text>
</comment>
<dbReference type="Gene3D" id="3.20.20.70">
    <property type="entry name" value="Aldolase class I"/>
    <property type="match status" value="1"/>
</dbReference>
<reference evidence="14 15" key="1">
    <citation type="submission" date="2015-11" db="EMBL/GenBank/DDBJ databases">
        <title>Genomic analysis of 38 Legionella species identifies large and diverse effector repertoires.</title>
        <authorList>
            <person name="Burstein D."/>
            <person name="Amaro F."/>
            <person name="Zusman T."/>
            <person name="Lifshitz Z."/>
            <person name="Cohen O."/>
            <person name="Gilbert J.A."/>
            <person name="Pupko T."/>
            <person name="Shuman H.A."/>
            <person name="Segal G."/>
        </authorList>
    </citation>
    <scope>NUCLEOTIDE SEQUENCE [LARGE SCALE GENOMIC DNA]</scope>
    <source>
        <strain evidence="14 15">Mt.St.Helens-9</strain>
    </source>
</reference>
<comment type="pathway">
    <text evidence="2 9 12">Pyrimidine metabolism; UMP biosynthesis via de novo pathway; UMP from orotate: step 2/2.</text>
</comment>
<accession>A0A0W0Z4D8</accession>
<dbReference type="PATRIC" id="fig|452.5.peg.1642"/>
<dbReference type="EC" id="4.1.1.23" evidence="9"/>
<dbReference type="RefSeq" id="WP_058483412.1">
    <property type="nucleotide sequence ID" value="NZ_CAAAII010000001.1"/>
</dbReference>
<feature type="binding site" evidence="9 11">
    <location>
        <position position="32"/>
    </location>
    <ligand>
        <name>substrate</name>
    </ligand>
</feature>
<evidence type="ECO:0000256" key="12">
    <source>
        <dbReference type="RuleBase" id="RU000512"/>
    </source>
</evidence>
<feature type="binding site" evidence="9 11">
    <location>
        <position position="210"/>
    </location>
    <ligand>
        <name>substrate</name>
    </ligand>
</feature>
<comment type="caution">
    <text evidence="14">The sequence shown here is derived from an EMBL/GenBank/DDBJ whole genome shotgun (WGS) entry which is preliminary data.</text>
</comment>
<dbReference type="UniPathway" id="UPA00070">
    <property type="reaction ID" value="UER00120"/>
</dbReference>
<feature type="binding site" evidence="9">
    <location>
        <begin position="59"/>
        <end position="68"/>
    </location>
    <ligand>
        <name>substrate</name>
    </ligand>
</feature>
<evidence type="ECO:0000256" key="2">
    <source>
        <dbReference type="ARBA" id="ARBA00004861"/>
    </source>
</evidence>